<reference evidence="2" key="1">
    <citation type="journal article" date="2014" name="Int. J. Syst. Evol. Microbiol.">
        <title>Complete genome sequence of Corynebacterium casei LMG S-19264T (=DSM 44701T), isolated from a smear-ripened cheese.</title>
        <authorList>
            <consortium name="US DOE Joint Genome Institute (JGI-PGF)"/>
            <person name="Walter F."/>
            <person name="Albersmeier A."/>
            <person name="Kalinowski J."/>
            <person name="Ruckert C."/>
        </authorList>
    </citation>
    <scope>NUCLEOTIDE SEQUENCE</scope>
    <source>
        <strain evidence="2">JCM 3090</strain>
    </source>
</reference>
<dbReference type="Proteomes" id="UP000649739">
    <property type="component" value="Unassembled WGS sequence"/>
</dbReference>
<feature type="transmembrane region" description="Helical" evidence="1">
    <location>
        <begin position="126"/>
        <end position="147"/>
    </location>
</feature>
<dbReference type="RefSeq" id="WP_189171523.1">
    <property type="nucleotide sequence ID" value="NZ_BMQB01000009.1"/>
</dbReference>
<dbReference type="AlphaFoldDB" id="A0A8J3B9L8"/>
<name>A0A8J3B9L8_9ACTN</name>
<organism evidence="2 3">
    <name type="scientific">Pilimelia anulata</name>
    <dbReference type="NCBI Taxonomy" id="53371"/>
    <lineage>
        <taxon>Bacteria</taxon>
        <taxon>Bacillati</taxon>
        <taxon>Actinomycetota</taxon>
        <taxon>Actinomycetes</taxon>
        <taxon>Micromonosporales</taxon>
        <taxon>Micromonosporaceae</taxon>
        <taxon>Pilimelia</taxon>
    </lineage>
</organism>
<keyword evidence="1" id="KW-0812">Transmembrane</keyword>
<evidence type="ECO:0000256" key="1">
    <source>
        <dbReference type="SAM" id="Phobius"/>
    </source>
</evidence>
<comment type="caution">
    <text evidence="2">The sequence shown here is derived from an EMBL/GenBank/DDBJ whole genome shotgun (WGS) entry which is preliminary data.</text>
</comment>
<gene>
    <name evidence="2" type="ORF">GCM10010123_37790</name>
</gene>
<reference evidence="2" key="2">
    <citation type="submission" date="2020-09" db="EMBL/GenBank/DDBJ databases">
        <authorList>
            <person name="Sun Q."/>
            <person name="Ohkuma M."/>
        </authorList>
    </citation>
    <scope>NUCLEOTIDE SEQUENCE</scope>
    <source>
        <strain evidence="2">JCM 3090</strain>
    </source>
</reference>
<evidence type="ECO:0000313" key="3">
    <source>
        <dbReference type="Proteomes" id="UP000649739"/>
    </source>
</evidence>
<protein>
    <recommendedName>
        <fullName evidence="4">EcsC family protein</fullName>
    </recommendedName>
</protein>
<keyword evidence="1" id="KW-1133">Transmembrane helix</keyword>
<proteinExistence type="predicted"/>
<evidence type="ECO:0008006" key="4">
    <source>
        <dbReference type="Google" id="ProtNLM"/>
    </source>
</evidence>
<accession>A0A8J3B9L8</accession>
<sequence>MDLKLIEKALRFAHENVDGASVGQAVDKMGIDGYIRRCAVLAGVSGGATALGGPAFVLLGVPADLANTALQQVKVTMAVIYHRTGRYRVSFDEFVRIAAISLGIEAAYIGVGIVTKEIAKRLTAKLAGRLVPFFGAAVGFGLNVGYITALGRTLLALEERVFRDEPPPPALVPAIP</sequence>
<evidence type="ECO:0000313" key="2">
    <source>
        <dbReference type="EMBL" id="GGK04314.1"/>
    </source>
</evidence>
<feature type="transmembrane region" description="Helical" evidence="1">
    <location>
        <begin position="94"/>
        <end position="114"/>
    </location>
</feature>
<dbReference type="EMBL" id="BMQB01000009">
    <property type="protein sequence ID" value="GGK04314.1"/>
    <property type="molecule type" value="Genomic_DNA"/>
</dbReference>
<keyword evidence="1" id="KW-0472">Membrane</keyword>
<feature type="transmembrane region" description="Helical" evidence="1">
    <location>
        <begin position="38"/>
        <end position="61"/>
    </location>
</feature>
<keyword evidence="3" id="KW-1185">Reference proteome</keyword>